<keyword evidence="7" id="KW-1185">Reference proteome</keyword>
<keyword evidence="3 4" id="KW-0378">Hydrolase</keyword>
<dbReference type="InterPro" id="IPR020084">
    <property type="entry name" value="NUDIX_hydrolase_CS"/>
</dbReference>
<dbReference type="GO" id="GO:0016787">
    <property type="term" value="F:hydrolase activity"/>
    <property type="evidence" value="ECO:0007669"/>
    <property type="project" value="UniProtKB-KW"/>
</dbReference>
<dbReference type="Proteomes" id="UP000246410">
    <property type="component" value="Unassembled WGS sequence"/>
</dbReference>
<dbReference type="Pfam" id="PF00293">
    <property type="entry name" value="NUDIX"/>
    <property type="match status" value="1"/>
</dbReference>
<dbReference type="InterPro" id="IPR020476">
    <property type="entry name" value="Nudix_hydrolase"/>
</dbReference>
<evidence type="ECO:0000259" key="5">
    <source>
        <dbReference type="PROSITE" id="PS51462"/>
    </source>
</evidence>
<protein>
    <submittedName>
        <fullName evidence="6">Mutator protein MutT</fullName>
    </submittedName>
</protein>
<comment type="cofactor">
    <cofactor evidence="1">
        <name>Mg(2+)</name>
        <dbReference type="ChEBI" id="CHEBI:18420"/>
    </cofactor>
</comment>
<dbReference type="SUPFAM" id="SSF55811">
    <property type="entry name" value="Nudix"/>
    <property type="match status" value="1"/>
</dbReference>
<dbReference type="InterPro" id="IPR000086">
    <property type="entry name" value="NUDIX_hydrolase_dom"/>
</dbReference>
<gene>
    <name evidence="6" type="ORF">DFR69_104257</name>
</gene>
<dbReference type="PROSITE" id="PS00893">
    <property type="entry name" value="NUDIX_BOX"/>
    <property type="match status" value="1"/>
</dbReference>
<comment type="caution">
    <text evidence="6">The sequence shown here is derived from an EMBL/GenBank/DDBJ whole genome shotgun (WGS) entry which is preliminary data.</text>
</comment>
<dbReference type="AlphaFoldDB" id="A0A317NNS2"/>
<evidence type="ECO:0000256" key="4">
    <source>
        <dbReference type="RuleBase" id="RU003476"/>
    </source>
</evidence>
<dbReference type="InterPro" id="IPR015797">
    <property type="entry name" value="NUDIX_hydrolase-like_dom_sf"/>
</dbReference>
<proteinExistence type="inferred from homology"/>
<evidence type="ECO:0000313" key="6">
    <source>
        <dbReference type="EMBL" id="PWV76154.1"/>
    </source>
</evidence>
<evidence type="ECO:0000256" key="1">
    <source>
        <dbReference type="ARBA" id="ARBA00001946"/>
    </source>
</evidence>
<name>A0A317NNS2_9NOCA</name>
<reference evidence="6 7" key="1">
    <citation type="submission" date="2018-05" db="EMBL/GenBank/DDBJ databases">
        <title>Genomic Encyclopedia of Type Strains, Phase IV (KMG-IV): sequencing the most valuable type-strain genomes for metagenomic binning, comparative biology and taxonomic classification.</title>
        <authorList>
            <person name="Goeker M."/>
        </authorList>
    </citation>
    <scope>NUCLEOTIDE SEQUENCE [LARGE SCALE GENOMIC DNA]</scope>
    <source>
        <strain evidence="6 7">DSM 44717</strain>
    </source>
</reference>
<dbReference type="PANTHER" id="PTHR43046:SF16">
    <property type="entry name" value="ADP-RIBOSE PYROPHOSPHATASE YJHB-RELATED"/>
    <property type="match status" value="1"/>
</dbReference>
<evidence type="ECO:0000313" key="7">
    <source>
        <dbReference type="Proteomes" id="UP000246410"/>
    </source>
</evidence>
<dbReference type="Gene3D" id="3.90.79.10">
    <property type="entry name" value="Nucleoside Triphosphate Pyrophosphohydrolase"/>
    <property type="match status" value="1"/>
</dbReference>
<sequence>MGRRTDYYRDPAAPQPNSLVPGGSALVVDDAGRILLQRRADSGNWSFPGGTMNLGETLEQCVVRETREETGLEVTITGLLGIYTDPAHVIAYADGEVRQEFNITFYAAVTGGRLAVSNESTAVEWIDPNDLDAMPMHDTMRLRIAHHLAGRTWLG</sequence>
<dbReference type="PRINTS" id="PR00502">
    <property type="entry name" value="NUDIXFAMILY"/>
</dbReference>
<comment type="similarity">
    <text evidence="2 4">Belongs to the Nudix hydrolase family.</text>
</comment>
<feature type="domain" description="Nudix hydrolase" evidence="5">
    <location>
        <begin position="18"/>
        <end position="148"/>
    </location>
</feature>
<dbReference type="RefSeq" id="WP_110037816.1">
    <property type="nucleotide sequence ID" value="NZ_JBFAHU010000012.1"/>
</dbReference>
<dbReference type="EMBL" id="QGTL01000004">
    <property type="protein sequence ID" value="PWV76154.1"/>
    <property type="molecule type" value="Genomic_DNA"/>
</dbReference>
<organism evidence="6 7">
    <name type="scientific">Nocardia neocaledoniensis</name>
    <dbReference type="NCBI Taxonomy" id="236511"/>
    <lineage>
        <taxon>Bacteria</taxon>
        <taxon>Bacillati</taxon>
        <taxon>Actinomycetota</taxon>
        <taxon>Actinomycetes</taxon>
        <taxon>Mycobacteriales</taxon>
        <taxon>Nocardiaceae</taxon>
        <taxon>Nocardia</taxon>
    </lineage>
</organism>
<accession>A0A317NNS2</accession>
<dbReference type="PROSITE" id="PS51462">
    <property type="entry name" value="NUDIX"/>
    <property type="match status" value="1"/>
</dbReference>
<evidence type="ECO:0000256" key="2">
    <source>
        <dbReference type="ARBA" id="ARBA00005582"/>
    </source>
</evidence>
<dbReference type="PANTHER" id="PTHR43046">
    <property type="entry name" value="GDP-MANNOSE MANNOSYL HYDROLASE"/>
    <property type="match status" value="1"/>
</dbReference>
<evidence type="ECO:0000256" key="3">
    <source>
        <dbReference type="ARBA" id="ARBA00022801"/>
    </source>
</evidence>